<dbReference type="EMBL" id="CP034234">
    <property type="protein sequence ID" value="AZK43996.1"/>
    <property type="molecule type" value="Genomic_DNA"/>
</dbReference>
<keyword evidence="4 12" id="KW-0138">CF(0)</keyword>
<dbReference type="GO" id="GO:0033177">
    <property type="term" value="C:proton-transporting two-sector ATPase complex, proton-transporting domain"/>
    <property type="evidence" value="ECO:0007669"/>
    <property type="project" value="InterPro"/>
</dbReference>
<dbReference type="SMR" id="A0A3S8RM39"/>
<dbReference type="KEGG" id="eri:EEI45_03745"/>
<organism evidence="14 15">
    <name type="scientific">Erysipelothrix piscisicarius</name>
    <dbReference type="NCBI Taxonomy" id="2485784"/>
    <lineage>
        <taxon>Bacteria</taxon>
        <taxon>Bacillati</taxon>
        <taxon>Bacillota</taxon>
        <taxon>Erysipelotrichia</taxon>
        <taxon>Erysipelotrichales</taxon>
        <taxon>Erysipelotrichaceae</taxon>
        <taxon>Erysipelothrix</taxon>
    </lineage>
</organism>
<evidence type="ECO:0000256" key="8">
    <source>
        <dbReference type="ARBA" id="ARBA00023065"/>
    </source>
</evidence>
<evidence type="ECO:0000256" key="12">
    <source>
        <dbReference type="HAMAP-Rule" id="MF_01396"/>
    </source>
</evidence>
<evidence type="ECO:0000256" key="7">
    <source>
        <dbReference type="ARBA" id="ARBA00022989"/>
    </source>
</evidence>
<feature type="transmembrane region" description="Helical" evidence="12">
    <location>
        <begin position="12"/>
        <end position="34"/>
    </location>
</feature>
<dbReference type="InterPro" id="IPR035921">
    <property type="entry name" value="F/V-ATP_Csub_sf"/>
</dbReference>
<proteinExistence type="inferred from homology"/>
<evidence type="ECO:0000256" key="9">
    <source>
        <dbReference type="ARBA" id="ARBA00023121"/>
    </source>
</evidence>
<keyword evidence="8 12" id="KW-0406">Ion transport</keyword>
<dbReference type="InterPro" id="IPR000454">
    <property type="entry name" value="ATP_synth_F0_csu"/>
</dbReference>
<keyword evidence="7 12" id="KW-1133">Transmembrane helix</keyword>
<dbReference type="NCBIfam" id="TIGR01260">
    <property type="entry name" value="ATP_synt_c"/>
    <property type="match status" value="1"/>
</dbReference>
<keyword evidence="6 12" id="KW-0375">Hydrogen ion transport</keyword>
<feature type="site" description="Reversibly protonated during proton transport" evidence="12">
    <location>
        <position position="62"/>
    </location>
</feature>
<evidence type="ECO:0000256" key="3">
    <source>
        <dbReference type="ARBA" id="ARBA00022448"/>
    </source>
</evidence>
<evidence type="ECO:0000256" key="5">
    <source>
        <dbReference type="ARBA" id="ARBA00022692"/>
    </source>
</evidence>
<evidence type="ECO:0000256" key="4">
    <source>
        <dbReference type="ARBA" id="ARBA00022547"/>
    </source>
</evidence>
<evidence type="ECO:0000256" key="2">
    <source>
        <dbReference type="ARBA" id="ARBA00006704"/>
    </source>
</evidence>
<dbReference type="InterPro" id="IPR005953">
    <property type="entry name" value="ATP_synth_csu_bac/chlpt"/>
</dbReference>
<dbReference type="AlphaFoldDB" id="A0A3S8RM39"/>
<dbReference type="GO" id="GO:0005886">
    <property type="term" value="C:plasma membrane"/>
    <property type="evidence" value="ECO:0007669"/>
    <property type="project" value="UniProtKB-SubCell"/>
</dbReference>
<evidence type="ECO:0000313" key="14">
    <source>
        <dbReference type="EMBL" id="AZK43996.1"/>
    </source>
</evidence>
<dbReference type="Gene3D" id="1.20.120.610">
    <property type="entry name" value="lithium bound rotor ring of v- atpase"/>
    <property type="match status" value="1"/>
</dbReference>
<evidence type="ECO:0000259" key="13">
    <source>
        <dbReference type="Pfam" id="PF00137"/>
    </source>
</evidence>
<reference evidence="14 15" key="1">
    <citation type="journal article" date="2020" name="Int. J. Syst. Evol. Microbiol.">
        <title>Description of Erysipelothrix piscisicarius sp. nov., an emergent fish pathogen, and assessment of virulence using a tiger barb (Puntigrus tetrazona) infection model.</title>
        <authorList>
            <person name="Pomaranski E.K."/>
            <person name="Griffin M.J."/>
            <person name="Camus A.C."/>
            <person name="Armwood A.R."/>
            <person name="Shelley J."/>
            <person name="Waldbieser G.C."/>
            <person name="LaFrentz B.R."/>
            <person name="Garcia J.C."/>
            <person name="Yanong R."/>
            <person name="Soto E."/>
        </authorList>
    </citation>
    <scope>NUCLEOTIDE SEQUENCE [LARGE SCALE GENOMIC DNA]</scope>
    <source>
        <strain evidence="14 15">15TAL0474</strain>
    </source>
</reference>
<feature type="domain" description="V-ATPase proteolipid subunit C-like" evidence="13">
    <location>
        <begin position="13"/>
        <end position="75"/>
    </location>
</feature>
<dbReference type="Proteomes" id="UP000278804">
    <property type="component" value="Chromosome"/>
</dbReference>
<dbReference type="GO" id="GO:0008289">
    <property type="term" value="F:lipid binding"/>
    <property type="evidence" value="ECO:0007669"/>
    <property type="project" value="UniProtKB-KW"/>
</dbReference>
<evidence type="ECO:0000313" key="15">
    <source>
        <dbReference type="Proteomes" id="UP000278804"/>
    </source>
</evidence>
<dbReference type="GO" id="GO:0046933">
    <property type="term" value="F:proton-transporting ATP synthase activity, rotational mechanism"/>
    <property type="evidence" value="ECO:0007669"/>
    <property type="project" value="UniProtKB-UniRule"/>
</dbReference>
<sequence length="80" mass="8162">MDTVSVGRGLVAIAAALAVMTGIFSTIGQGYAAAKAVEAVGKNPEAESKIRAMLILGAGIAETAAIYGMLISFLLIFVFK</sequence>
<name>A0A3S8RM39_9FIRM</name>
<evidence type="ECO:0000256" key="11">
    <source>
        <dbReference type="ARBA" id="ARBA00023310"/>
    </source>
</evidence>
<dbReference type="HAMAP" id="MF_01396">
    <property type="entry name" value="ATP_synth_c_bact"/>
    <property type="match status" value="1"/>
</dbReference>
<comment type="function">
    <text evidence="12">F(1)F(0) ATP synthase produces ATP from ADP in the presence of a proton or sodium gradient. F-type ATPases consist of two structural domains, F(1) containing the extramembraneous catalytic core and F(0) containing the membrane proton channel, linked together by a central stalk and a peripheral stalk. During catalysis, ATP synthesis in the catalytic domain of F(1) is coupled via a rotary mechanism of the central stalk subunits to proton translocation.</text>
</comment>
<keyword evidence="3 12" id="KW-0813">Transport</keyword>
<keyword evidence="9 12" id="KW-0446">Lipid-binding</keyword>
<dbReference type="Pfam" id="PF00137">
    <property type="entry name" value="ATP-synt_C"/>
    <property type="match status" value="1"/>
</dbReference>
<keyword evidence="12" id="KW-1003">Cell membrane</keyword>
<dbReference type="CDD" id="cd18184">
    <property type="entry name" value="ATP-synt_Fo_c_NaATPase"/>
    <property type="match status" value="1"/>
</dbReference>
<feature type="transmembrane region" description="Helical" evidence="12">
    <location>
        <begin position="54"/>
        <end position="79"/>
    </location>
</feature>
<keyword evidence="10 12" id="KW-0472">Membrane</keyword>
<evidence type="ECO:0000256" key="6">
    <source>
        <dbReference type="ARBA" id="ARBA00022781"/>
    </source>
</evidence>
<dbReference type="GeneID" id="41395920"/>
<dbReference type="PRINTS" id="PR00124">
    <property type="entry name" value="ATPASEC"/>
</dbReference>
<keyword evidence="11 12" id="KW-0066">ATP synthesis</keyword>
<protein>
    <recommendedName>
        <fullName evidence="12">ATP synthase subunit c</fullName>
    </recommendedName>
    <alternativeName>
        <fullName evidence="12">ATP synthase F(0) sector subunit c</fullName>
    </alternativeName>
    <alternativeName>
        <fullName evidence="12">F-type ATPase subunit c</fullName>
        <shortName evidence="12">F-ATPase subunit c</shortName>
    </alternativeName>
    <alternativeName>
        <fullName evidence="12">Lipid-binding protein</fullName>
    </alternativeName>
</protein>
<dbReference type="RefSeq" id="WP_003775506.1">
    <property type="nucleotide sequence ID" value="NZ_CP034234.1"/>
</dbReference>
<comment type="similarity">
    <text evidence="2 12">Belongs to the ATPase C chain family.</text>
</comment>
<dbReference type="GO" id="GO:0045259">
    <property type="term" value="C:proton-transporting ATP synthase complex"/>
    <property type="evidence" value="ECO:0007669"/>
    <property type="project" value="UniProtKB-KW"/>
</dbReference>
<accession>A0A3S8RM39</accession>
<comment type="subcellular location">
    <subcellularLocation>
        <location evidence="12">Cell membrane</location>
        <topology evidence="12">Multi-pass membrane protein</topology>
    </subcellularLocation>
    <subcellularLocation>
        <location evidence="1">Membrane</location>
        <topology evidence="1">Multi-pass membrane protein</topology>
    </subcellularLocation>
</comment>
<dbReference type="InterPro" id="IPR002379">
    <property type="entry name" value="ATPase_proteolipid_c-like_dom"/>
</dbReference>
<evidence type="ECO:0000256" key="1">
    <source>
        <dbReference type="ARBA" id="ARBA00004141"/>
    </source>
</evidence>
<keyword evidence="15" id="KW-1185">Reference proteome</keyword>
<keyword evidence="5 12" id="KW-0812">Transmembrane</keyword>
<evidence type="ECO:0000256" key="10">
    <source>
        <dbReference type="ARBA" id="ARBA00023136"/>
    </source>
</evidence>
<gene>
    <name evidence="12 14" type="primary">atpE</name>
    <name evidence="14" type="ORF">EEI45_03745</name>
</gene>
<comment type="function">
    <text evidence="12">Key component of the F(0) channel; it plays a direct role in translocation across the membrane. A homomeric c-ring of between 10-14 subunits forms the central stalk rotor element with the F(1) delta and epsilon subunits.</text>
</comment>
<dbReference type="SUPFAM" id="SSF81333">
    <property type="entry name" value="F1F0 ATP synthase subunit C"/>
    <property type="match status" value="1"/>
</dbReference>